<dbReference type="AlphaFoldDB" id="A0A1Y2AIG2"/>
<keyword evidence="3" id="KW-1185">Reference proteome</keyword>
<feature type="region of interest" description="Disordered" evidence="1">
    <location>
        <begin position="118"/>
        <end position="157"/>
    </location>
</feature>
<organism evidence="2 3">
    <name type="scientific">Naematelia encephala</name>
    <dbReference type="NCBI Taxonomy" id="71784"/>
    <lineage>
        <taxon>Eukaryota</taxon>
        <taxon>Fungi</taxon>
        <taxon>Dikarya</taxon>
        <taxon>Basidiomycota</taxon>
        <taxon>Agaricomycotina</taxon>
        <taxon>Tremellomycetes</taxon>
        <taxon>Tremellales</taxon>
        <taxon>Naemateliaceae</taxon>
        <taxon>Naematelia</taxon>
    </lineage>
</organism>
<sequence length="178" mass="18220">MPVKKPNKLQTARFRELAQPQSSTGSGIGKRKTGSGRPRGRPKKVDTMQTAPTSSVDNRDPTSSGDANAGSSLEAEIEESIENVEILRGKVPAAEGQLSLEFDFEGLGQYVDSMAMGNDIPDLSPADNPAAVQPEGVHGGGADLPDSPSGASSAEKSMEAGLLPYGLGICLAAAAVAG</sequence>
<protein>
    <submittedName>
        <fullName evidence="2">Uncharacterized protein</fullName>
    </submittedName>
</protein>
<dbReference type="Proteomes" id="UP000193986">
    <property type="component" value="Unassembled WGS sequence"/>
</dbReference>
<dbReference type="EMBL" id="MCFC01000095">
    <property type="protein sequence ID" value="ORY22316.1"/>
    <property type="molecule type" value="Genomic_DNA"/>
</dbReference>
<evidence type="ECO:0000313" key="2">
    <source>
        <dbReference type="EMBL" id="ORY22316.1"/>
    </source>
</evidence>
<feature type="region of interest" description="Disordered" evidence="1">
    <location>
        <begin position="1"/>
        <end position="76"/>
    </location>
</feature>
<evidence type="ECO:0000256" key="1">
    <source>
        <dbReference type="SAM" id="MobiDB-lite"/>
    </source>
</evidence>
<accession>A0A1Y2AIG2</accession>
<gene>
    <name evidence="2" type="ORF">BCR39DRAFT_562361</name>
</gene>
<reference evidence="2 3" key="1">
    <citation type="submission" date="2016-07" db="EMBL/GenBank/DDBJ databases">
        <title>Pervasive Adenine N6-methylation of Active Genes in Fungi.</title>
        <authorList>
            <consortium name="DOE Joint Genome Institute"/>
            <person name="Mondo S.J."/>
            <person name="Dannebaum R.O."/>
            <person name="Kuo R.C."/>
            <person name="Labutti K."/>
            <person name="Haridas S."/>
            <person name="Kuo A."/>
            <person name="Salamov A."/>
            <person name="Ahrendt S.R."/>
            <person name="Lipzen A."/>
            <person name="Sullivan W."/>
            <person name="Andreopoulos W.B."/>
            <person name="Clum A."/>
            <person name="Lindquist E."/>
            <person name="Daum C."/>
            <person name="Ramamoorthy G.K."/>
            <person name="Gryganskyi A."/>
            <person name="Culley D."/>
            <person name="Magnuson J.K."/>
            <person name="James T.Y."/>
            <person name="O'Malley M.A."/>
            <person name="Stajich J.E."/>
            <person name="Spatafora J.W."/>
            <person name="Visel A."/>
            <person name="Grigoriev I.V."/>
        </authorList>
    </citation>
    <scope>NUCLEOTIDE SEQUENCE [LARGE SCALE GENOMIC DNA]</scope>
    <source>
        <strain evidence="2 3">68-887.2</strain>
    </source>
</reference>
<name>A0A1Y2AIG2_9TREE</name>
<evidence type="ECO:0000313" key="3">
    <source>
        <dbReference type="Proteomes" id="UP000193986"/>
    </source>
</evidence>
<proteinExistence type="predicted"/>
<dbReference type="InParanoid" id="A0A1Y2AIG2"/>
<feature type="compositionally biased region" description="Polar residues" evidence="1">
    <location>
        <begin position="47"/>
        <end position="70"/>
    </location>
</feature>
<feature type="compositionally biased region" description="Basic residues" evidence="1">
    <location>
        <begin position="29"/>
        <end position="42"/>
    </location>
</feature>
<comment type="caution">
    <text evidence="2">The sequence shown here is derived from an EMBL/GenBank/DDBJ whole genome shotgun (WGS) entry which is preliminary data.</text>
</comment>